<keyword evidence="8" id="KW-0539">Nucleus</keyword>
<feature type="compositionally biased region" description="Polar residues" evidence="10">
    <location>
        <begin position="726"/>
        <end position="743"/>
    </location>
</feature>
<evidence type="ECO:0000256" key="6">
    <source>
        <dbReference type="ARBA" id="ARBA00022694"/>
    </source>
</evidence>
<comment type="similarity">
    <text evidence="9">Belongs to the class I-like SAM-binding methyltransferase superfamily. RsmB/NOP family.</text>
</comment>
<dbReference type="AlphaFoldDB" id="A0AAW1PHA6"/>
<dbReference type="InterPro" id="IPR023267">
    <property type="entry name" value="RCMT"/>
</dbReference>
<feature type="compositionally biased region" description="Basic and acidic residues" evidence="10">
    <location>
        <begin position="14"/>
        <end position="39"/>
    </location>
</feature>
<feature type="binding site" evidence="9">
    <location>
        <position position="268"/>
    </location>
    <ligand>
        <name>S-adenosyl-L-methionine</name>
        <dbReference type="ChEBI" id="CHEBI:59789"/>
    </ligand>
</feature>
<dbReference type="InterPro" id="IPR023270">
    <property type="entry name" value="RCMT_NCL1"/>
</dbReference>
<evidence type="ECO:0000256" key="9">
    <source>
        <dbReference type="PROSITE-ProRule" id="PRU01023"/>
    </source>
</evidence>
<dbReference type="Pfam" id="PF01189">
    <property type="entry name" value="Methyltr_RsmB-F"/>
    <property type="match status" value="1"/>
</dbReference>
<feature type="binding site" evidence="9">
    <location>
        <position position="215"/>
    </location>
    <ligand>
        <name>S-adenosyl-L-methionine</name>
        <dbReference type="ChEBI" id="CHEBI:59789"/>
    </ligand>
</feature>
<keyword evidence="7 9" id="KW-0694">RNA-binding</keyword>
<evidence type="ECO:0000256" key="4">
    <source>
        <dbReference type="ARBA" id="ARBA00022679"/>
    </source>
</evidence>
<evidence type="ECO:0000256" key="1">
    <source>
        <dbReference type="ARBA" id="ARBA00004123"/>
    </source>
</evidence>
<dbReference type="GO" id="GO:0000049">
    <property type="term" value="F:tRNA binding"/>
    <property type="evidence" value="ECO:0007669"/>
    <property type="project" value="UniProtKB-KW"/>
</dbReference>
<dbReference type="PRINTS" id="PR02011">
    <property type="entry name" value="RCMTNCL1"/>
</dbReference>
<evidence type="ECO:0000256" key="10">
    <source>
        <dbReference type="SAM" id="MobiDB-lite"/>
    </source>
</evidence>
<evidence type="ECO:0000256" key="2">
    <source>
        <dbReference type="ARBA" id="ARBA00022555"/>
    </source>
</evidence>
<dbReference type="InterPro" id="IPR001678">
    <property type="entry name" value="MeTrfase_RsmB-F_NOP2_dom"/>
</dbReference>
<keyword evidence="6" id="KW-0819">tRNA processing</keyword>
<keyword evidence="5 9" id="KW-0949">S-adenosyl-L-methionine</keyword>
<evidence type="ECO:0000256" key="5">
    <source>
        <dbReference type="ARBA" id="ARBA00022691"/>
    </source>
</evidence>
<evidence type="ECO:0000256" key="3">
    <source>
        <dbReference type="ARBA" id="ARBA00022603"/>
    </source>
</evidence>
<dbReference type="InterPro" id="IPR049560">
    <property type="entry name" value="MeTrfase_RsmB-F_NOP2_cat"/>
</dbReference>
<dbReference type="Proteomes" id="UP001465755">
    <property type="component" value="Unassembled WGS sequence"/>
</dbReference>
<keyword evidence="3 9" id="KW-0489">Methyltransferase</keyword>
<keyword evidence="13" id="KW-1185">Reference proteome</keyword>
<dbReference type="Gene3D" id="3.40.50.150">
    <property type="entry name" value="Vaccinia Virus protein VP39"/>
    <property type="match status" value="1"/>
</dbReference>
<sequence>MGRNNKQRGGQRLLKRDFKNHREDKWDEKHDQRKPQGHDLADQTNAAFEEYYKAQQIVPPGEWAAFMTALRAPLPTTFRINGSGRFAGDFRDRLDKDFWTEFHGPDASASGEQLEAPRPLQWYPGKLAWQFNFSRAQLRKLPMLETFHELVKRESAVGSITRQEAVSMIPPLFLDVQPHHRVLDTCAAPGSKTAQVLEMLHHGVQHPAGCVVANDADAQRCNLLTHQVKRMCSPALVVTNHDASMFPLVAPRGIRKGEESKYDRVLCDVPCSGDGTLRKSPDIWRRWTPHNGNGLHYLQTRIALRACHVLKVGGRLVYSTCTFNPVEDEAVVAHILRQTHGAMELLDVSEELEGLKRLPGIRKWLVRDRAMLRPAYTQEASGKVVPSMYSVEGDTFPLERCMRVLPHHNDSGGFFIAVLRKLKNIPESASTTAAPAATAEAPASLASNVTAAPNSLSEQDKGAVVAASQQAAGAAKASQVAAVGTAAVAGPGTTVAASAPAEQPAPSTTAAAEASTAQAEAPSTAPAPANSIEAEAGPSSTTPASGALTWGPRGGGARGRDGGGGKWRGIDPVIPYTDTEALSSMSAFYGWSPQMSINQQLITRSSADVTRPKRLYYVSAGVKALLIEDEHEQLKVTATGLKVFERQETKDGRTLCPYRISQEGVPVVMPFMTKQVLQPSLEEFLDLLTHRCLSLPPHVQHREATPSSQANGHASADAESALNGAINGSSTAMDTGDSPTPAASGTVRAASEEPGLTLPPQKKLKLPQIHKKGGTADPNLSDAEDGGTAASKPTMHDPETLRQLPNIQPGCCVLTLRPGEEQRLGMEPRNIQ</sequence>
<feature type="domain" description="SAM-dependent MTase RsmB/NOP-type" evidence="11">
    <location>
        <begin position="66"/>
        <end position="422"/>
    </location>
</feature>
<accession>A0AAW1PHA6</accession>
<evidence type="ECO:0000313" key="13">
    <source>
        <dbReference type="Proteomes" id="UP001465755"/>
    </source>
</evidence>
<feature type="region of interest" description="Disordered" evidence="10">
    <location>
        <begin position="496"/>
        <end position="569"/>
    </location>
</feature>
<gene>
    <name evidence="12" type="ORF">WJX73_006197</name>
</gene>
<evidence type="ECO:0000256" key="7">
    <source>
        <dbReference type="ARBA" id="ARBA00022884"/>
    </source>
</evidence>
<proteinExistence type="inferred from homology"/>
<feature type="compositionally biased region" description="Basic residues" evidence="10">
    <location>
        <begin position="762"/>
        <end position="773"/>
    </location>
</feature>
<dbReference type="GO" id="GO:0005634">
    <property type="term" value="C:nucleus"/>
    <property type="evidence" value="ECO:0007669"/>
    <property type="project" value="UniProtKB-SubCell"/>
</dbReference>
<feature type="active site" description="Nucleophile" evidence="9">
    <location>
        <position position="321"/>
    </location>
</feature>
<dbReference type="InterPro" id="IPR057285">
    <property type="entry name" value="Pre-PUA_NSUN2"/>
</dbReference>
<dbReference type="FunFam" id="3.40.50.150:FF:000271">
    <property type="entry name" value="NOL1/NOP2/Sun family protein"/>
    <property type="match status" value="1"/>
</dbReference>
<dbReference type="GO" id="GO:0030488">
    <property type="term" value="P:tRNA methylation"/>
    <property type="evidence" value="ECO:0007669"/>
    <property type="project" value="UniProtKB-ARBA"/>
</dbReference>
<organism evidence="12 13">
    <name type="scientific">Symbiochloris irregularis</name>
    <dbReference type="NCBI Taxonomy" id="706552"/>
    <lineage>
        <taxon>Eukaryota</taxon>
        <taxon>Viridiplantae</taxon>
        <taxon>Chlorophyta</taxon>
        <taxon>core chlorophytes</taxon>
        <taxon>Trebouxiophyceae</taxon>
        <taxon>Trebouxiales</taxon>
        <taxon>Trebouxiaceae</taxon>
        <taxon>Symbiochloris</taxon>
    </lineage>
</organism>
<dbReference type="EMBL" id="JALJOQ010000033">
    <property type="protein sequence ID" value="KAK9807194.1"/>
    <property type="molecule type" value="Genomic_DNA"/>
</dbReference>
<dbReference type="PANTHER" id="PTHR22808:SF1">
    <property type="entry name" value="RNA CYTOSINE-C(5)-METHYLTRANSFERASE NSUN2-RELATED"/>
    <property type="match status" value="1"/>
</dbReference>
<name>A0AAW1PHA6_9CHLO</name>
<evidence type="ECO:0000313" key="12">
    <source>
        <dbReference type="EMBL" id="KAK9807194.1"/>
    </source>
</evidence>
<feature type="region of interest" description="Disordered" evidence="10">
    <location>
        <begin position="725"/>
        <end position="804"/>
    </location>
</feature>
<dbReference type="PROSITE" id="PS51686">
    <property type="entry name" value="SAM_MT_RSMB_NOP"/>
    <property type="match status" value="1"/>
</dbReference>
<dbReference type="SUPFAM" id="SSF53335">
    <property type="entry name" value="S-adenosyl-L-methionine-dependent methyltransferases"/>
    <property type="match status" value="1"/>
</dbReference>
<dbReference type="GO" id="GO:0016428">
    <property type="term" value="F:tRNA (cytidine-5-)-methyltransferase activity"/>
    <property type="evidence" value="ECO:0007669"/>
    <property type="project" value="InterPro"/>
</dbReference>
<feature type="compositionally biased region" description="Low complexity" evidence="10">
    <location>
        <begin position="496"/>
        <end position="529"/>
    </location>
</feature>
<dbReference type="Pfam" id="PF25376">
    <property type="entry name" value="Pre-PUA_NSUN2"/>
    <property type="match status" value="1"/>
</dbReference>
<comment type="subcellular location">
    <subcellularLocation>
        <location evidence="1">Nucleus</location>
    </subcellularLocation>
</comment>
<protein>
    <recommendedName>
        <fullName evidence="11">SAM-dependent MTase RsmB/NOP-type domain-containing protein</fullName>
    </recommendedName>
</protein>
<feature type="region of interest" description="Disordered" evidence="10">
    <location>
        <begin position="1"/>
        <end position="39"/>
    </location>
</feature>
<feature type="binding site" evidence="9">
    <location>
        <position position="242"/>
    </location>
    <ligand>
        <name>S-adenosyl-L-methionine</name>
        <dbReference type="ChEBI" id="CHEBI:59789"/>
    </ligand>
</feature>
<feature type="binding site" evidence="9">
    <location>
        <begin position="186"/>
        <end position="192"/>
    </location>
    <ligand>
        <name>S-adenosyl-L-methionine</name>
        <dbReference type="ChEBI" id="CHEBI:59789"/>
    </ligand>
</feature>
<evidence type="ECO:0000259" key="11">
    <source>
        <dbReference type="PROSITE" id="PS51686"/>
    </source>
</evidence>
<dbReference type="PANTHER" id="PTHR22808">
    <property type="entry name" value="NCL1 YEAST -RELATED NOL1/NOP2/FMU SUN DOMAIN-CONTAINING"/>
    <property type="match status" value="1"/>
</dbReference>
<comment type="caution">
    <text evidence="12">The sequence shown here is derived from an EMBL/GenBank/DDBJ whole genome shotgun (WGS) entry which is preliminary data.</text>
</comment>
<reference evidence="12 13" key="1">
    <citation type="journal article" date="2024" name="Nat. Commun.">
        <title>Phylogenomics reveals the evolutionary origins of lichenization in chlorophyte algae.</title>
        <authorList>
            <person name="Puginier C."/>
            <person name="Libourel C."/>
            <person name="Otte J."/>
            <person name="Skaloud P."/>
            <person name="Haon M."/>
            <person name="Grisel S."/>
            <person name="Petersen M."/>
            <person name="Berrin J.G."/>
            <person name="Delaux P.M."/>
            <person name="Dal Grande F."/>
            <person name="Keller J."/>
        </authorList>
    </citation>
    <scope>NUCLEOTIDE SEQUENCE [LARGE SCALE GENOMIC DNA]</scope>
    <source>
        <strain evidence="12 13">SAG 2036</strain>
    </source>
</reference>
<keyword evidence="4 9" id="KW-0808">Transferase</keyword>
<evidence type="ECO:0000256" key="8">
    <source>
        <dbReference type="ARBA" id="ARBA00023242"/>
    </source>
</evidence>
<dbReference type="PRINTS" id="PR02008">
    <property type="entry name" value="RCMTFAMILY"/>
</dbReference>
<keyword evidence="2" id="KW-0820">tRNA-binding</keyword>
<dbReference type="InterPro" id="IPR029063">
    <property type="entry name" value="SAM-dependent_MTases_sf"/>
</dbReference>